<evidence type="ECO:0000256" key="1">
    <source>
        <dbReference type="ARBA" id="ARBA00022741"/>
    </source>
</evidence>
<dbReference type="CDD" id="cd00154">
    <property type="entry name" value="Rab"/>
    <property type="match status" value="1"/>
</dbReference>
<dbReference type="InterPro" id="IPR005225">
    <property type="entry name" value="Small_GTP-bd"/>
</dbReference>
<dbReference type="SUPFAM" id="SSF52540">
    <property type="entry name" value="P-loop containing nucleoside triphosphate hydrolases"/>
    <property type="match status" value="1"/>
</dbReference>
<comment type="caution">
    <text evidence="3">The sequence shown here is derived from an EMBL/GenBank/DDBJ whole genome shotgun (WGS) entry which is preliminary data.</text>
</comment>
<evidence type="ECO:0000313" key="4">
    <source>
        <dbReference type="Proteomes" id="UP001292094"/>
    </source>
</evidence>
<dbReference type="InterPro" id="IPR050227">
    <property type="entry name" value="Rab"/>
</dbReference>
<evidence type="ECO:0000313" key="3">
    <source>
        <dbReference type="EMBL" id="KAK4326135.1"/>
    </source>
</evidence>
<dbReference type="SMART" id="SM00175">
    <property type="entry name" value="RAB"/>
    <property type="match status" value="1"/>
</dbReference>
<accession>A0AAE1UPH2</accession>
<dbReference type="AlphaFoldDB" id="A0AAE1UPH2"/>
<sequence length="157" mass="17241">MCVDEKNIAIQLWDTAGQERFRSITKTYFRRADGVLLLYDVTSERSFLNVRQWVQSIDDACETRVPLVLCGNKVDLRDCGGRRGGVASEAGERLARDTGATYFETSCKNGDGVVDALIQLARQMVTTEDVAVQTSALRVCAADQKRPCCGGGGRKEV</sequence>
<dbReference type="FunFam" id="3.40.50.300:FF:001447">
    <property type="entry name" value="Ras-related protein Rab-1B"/>
    <property type="match status" value="1"/>
</dbReference>
<dbReference type="SMART" id="SM00174">
    <property type="entry name" value="RHO"/>
    <property type="match status" value="1"/>
</dbReference>
<evidence type="ECO:0000256" key="2">
    <source>
        <dbReference type="ARBA" id="ARBA00023134"/>
    </source>
</evidence>
<gene>
    <name evidence="3" type="ORF">Pmani_003321</name>
</gene>
<dbReference type="InterPro" id="IPR027417">
    <property type="entry name" value="P-loop_NTPase"/>
</dbReference>
<dbReference type="PANTHER" id="PTHR47977">
    <property type="entry name" value="RAS-RELATED PROTEIN RAB"/>
    <property type="match status" value="1"/>
</dbReference>
<dbReference type="GO" id="GO:0003924">
    <property type="term" value="F:GTPase activity"/>
    <property type="evidence" value="ECO:0007669"/>
    <property type="project" value="InterPro"/>
</dbReference>
<keyword evidence="4" id="KW-1185">Reference proteome</keyword>
<organism evidence="3 4">
    <name type="scientific">Petrolisthes manimaculis</name>
    <dbReference type="NCBI Taxonomy" id="1843537"/>
    <lineage>
        <taxon>Eukaryota</taxon>
        <taxon>Metazoa</taxon>
        <taxon>Ecdysozoa</taxon>
        <taxon>Arthropoda</taxon>
        <taxon>Crustacea</taxon>
        <taxon>Multicrustacea</taxon>
        <taxon>Malacostraca</taxon>
        <taxon>Eumalacostraca</taxon>
        <taxon>Eucarida</taxon>
        <taxon>Decapoda</taxon>
        <taxon>Pleocyemata</taxon>
        <taxon>Anomura</taxon>
        <taxon>Galatheoidea</taxon>
        <taxon>Porcellanidae</taxon>
        <taxon>Petrolisthes</taxon>
    </lineage>
</organism>
<dbReference type="GO" id="GO:0005525">
    <property type="term" value="F:GTP binding"/>
    <property type="evidence" value="ECO:0007669"/>
    <property type="project" value="UniProtKB-KW"/>
</dbReference>
<protein>
    <submittedName>
        <fullName evidence="3">Uncharacterized protein</fullName>
    </submittedName>
</protein>
<dbReference type="InterPro" id="IPR001806">
    <property type="entry name" value="Small_GTPase"/>
</dbReference>
<dbReference type="PROSITE" id="PS51421">
    <property type="entry name" value="RAS"/>
    <property type="match status" value="1"/>
</dbReference>
<proteinExistence type="predicted"/>
<dbReference type="NCBIfam" id="TIGR00231">
    <property type="entry name" value="small_GTP"/>
    <property type="match status" value="1"/>
</dbReference>
<dbReference type="SMART" id="SM00173">
    <property type="entry name" value="RAS"/>
    <property type="match status" value="1"/>
</dbReference>
<keyword evidence="2" id="KW-0342">GTP-binding</keyword>
<dbReference type="EMBL" id="JAWZYT010000244">
    <property type="protein sequence ID" value="KAK4326135.1"/>
    <property type="molecule type" value="Genomic_DNA"/>
</dbReference>
<dbReference type="Gene3D" id="3.40.50.300">
    <property type="entry name" value="P-loop containing nucleotide triphosphate hydrolases"/>
    <property type="match status" value="1"/>
</dbReference>
<dbReference type="Pfam" id="PF00071">
    <property type="entry name" value="Ras"/>
    <property type="match status" value="1"/>
</dbReference>
<dbReference type="PROSITE" id="PS51419">
    <property type="entry name" value="RAB"/>
    <property type="match status" value="1"/>
</dbReference>
<keyword evidence="1" id="KW-0547">Nucleotide-binding</keyword>
<name>A0AAE1UPH2_9EUCA</name>
<dbReference type="PRINTS" id="PR00449">
    <property type="entry name" value="RASTRNSFRMNG"/>
</dbReference>
<reference evidence="3" key="1">
    <citation type="submission" date="2023-11" db="EMBL/GenBank/DDBJ databases">
        <title>Genome assemblies of two species of porcelain crab, Petrolisthes cinctipes and Petrolisthes manimaculis (Anomura: Porcellanidae).</title>
        <authorList>
            <person name="Angst P."/>
        </authorList>
    </citation>
    <scope>NUCLEOTIDE SEQUENCE</scope>
    <source>
        <strain evidence="3">PB745_02</strain>
        <tissue evidence="3">Gill</tissue>
    </source>
</reference>
<dbReference type="Proteomes" id="UP001292094">
    <property type="component" value="Unassembled WGS sequence"/>
</dbReference>